<evidence type="ECO:0000259" key="10">
    <source>
        <dbReference type="PROSITE" id="PS51918"/>
    </source>
</evidence>
<dbReference type="NCBIfam" id="NF004019">
    <property type="entry name" value="PRK05481.1"/>
    <property type="match status" value="1"/>
</dbReference>
<comment type="function">
    <text evidence="9">Catalyzes the radical-mediated insertion of two sulfur atoms into the C-6 and C-8 positions of the octanoyl moiety bound to the lipoyl domains of lipoate-dependent enzymes, thereby converting the octanoylated domains into lipoylated derivatives.</text>
</comment>
<evidence type="ECO:0000313" key="12">
    <source>
        <dbReference type="Proteomes" id="UP000585327"/>
    </source>
</evidence>
<keyword evidence="2 9" id="KW-0963">Cytoplasm</keyword>
<evidence type="ECO:0000256" key="6">
    <source>
        <dbReference type="ARBA" id="ARBA00023004"/>
    </source>
</evidence>
<dbReference type="Gene3D" id="3.20.20.70">
    <property type="entry name" value="Aldolase class I"/>
    <property type="match status" value="1"/>
</dbReference>
<dbReference type="InterPro" id="IPR058240">
    <property type="entry name" value="rSAM_sf"/>
</dbReference>
<feature type="binding site" evidence="9">
    <location>
        <position position="95"/>
    </location>
    <ligand>
        <name>[4Fe-4S] cluster</name>
        <dbReference type="ChEBI" id="CHEBI:49883"/>
        <label>2</label>
        <note>4Fe-4S-S-AdoMet</note>
    </ligand>
</feature>
<accession>A0A838YN55</accession>
<keyword evidence="7 9" id="KW-0411">Iron-sulfur</keyword>
<dbReference type="AlphaFoldDB" id="A0A838YN55"/>
<dbReference type="InterPro" id="IPR031691">
    <property type="entry name" value="LIAS_N"/>
</dbReference>
<dbReference type="PANTHER" id="PTHR10949:SF0">
    <property type="entry name" value="LIPOYL SYNTHASE, MITOCHONDRIAL"/>
    <property type="match status" value="1"/>
</dbReference>
<dbReference type="GO" id="GO:0009249">
    <property type="term" value="P:protein lipoylation"/>
    <property type="evidence" value="ECO:0007669"/>
    <property type="project" value="UniProtKB-UniRule"/>
</dbReference>
<dbReference type="EC" id="2.8.1.8" evidence="9"/>
<evidence type="ECO:0000256" key="7">
    <source>
        <dbReference type="ARBA" id="ARBA00023014"/>
    </source>
</evidence>
<keyword evidence="6 9" id="KW-0408">Iron</keyword>
<dbReference type="CDD" id="cd01335">
    <property type="entry name" value="Radical_SAM"/>
    <property type="match status" value="1"/>
</dbReference>
<dbReference type="FunFam" id="3.20.20.70:FF:000040">
    <property type="entry name" value="Lipoyl synthase"/>
    <property type="match status" value="1"/>
</dbReference>
<dbReference type="GO" id="GO:0051539">
    <property type="term" value="F:4 iron, 4 sulfur cluster binding"/>
    <property type="evidence" value="ECO:0007669"/>
    <property type="project" value="UniProtKB-UniRule"/>
</dbReference>
<feature type="binding site" evidence="9">
    <location>
        <position position="65"/>
    </location>
    <ligand>
        <name>[4Fe-4S] cluster</name>
        <dbReference type="ChEBI" id="CHEBI:49883"/>
        <label>1</label>
    </ligand>
</feature>
<dbReference type="Proteomes" id="UP000585327">
    <property type="component" value="Unassembled WGS sequence"/>
</dbReference>
<dbReference type="SMART" id="SM00729">
    <property type="entry name" value="Elp3"/>
    <property type="match status" value="1"/>
</dbReference>
<feature type="binding site" evidence="9">
    <location>
        <position position="306"/>
    </location>
    <ligand>
        <name>[4Fe-4S] cluster</name>
        <dbReference type="ChEBI" id="CHEBI:49883"/>
        <label>1</label>
    </ligand>
</feature>
<dbReference type="Pfam" id="PF16881">
    <property type="entry name" value="LIAS_N"/>
    <property type="match status" value="1"/>
</dbReference>
<dbReference type="InterPro" id="IPR007197">
    <property type="entry name" value="rSAM"/>
</dbReference>
<protein>
    <recommendedName>
        <fullName evidence="9">Lipoyl synthase</fullName>
        <ecNumber evidence="9">2.8.1.8</ecNumber>
    </recommendedName>
    <alternativeName>
        <fullName evidence="9">Lip-syn</fullName>
        <shortName evidence="9">LS</shortName>
    </alternativeName>
    <alternativeName>
        <fullName evidence="9">Lipoate synthase</fullName>
    </alternativeName>
    <alternativeName>
        <fullName evidence="9">Lipoic acid synthase</fullName>
    </alternativeName>
    <alternativeName>
        <fullName evidence="9">Sulfur insertion protein LipA</fullName>
    </alternativeName>
</protein>
<evidence type="ECO:0000256" key="4">
    <source>
        <dbReference type="ARBA" id="ARBA00022691"/>
    </source>
</evidence>
<dbReference type="InterPro" id="IPR003698">
    <property type="entry name" value="Lipoyl_synth"/>
</dbReference>
<reference evidence="11 12" key="1">
    <citation type="submission" date="2020-06" db="EMBL/GenBank/DDBJ databases">
        <title>Dysbiosis in marine aquaculture revealed through microbiome analysis: reverse ecology for environmental sustainability.</title>
        <authorList>
            <person name="Haro-Moreno J.M."/>
            <person name="Coutinho F.H."/>
            <person name="Zaragoza-Solas A."/>
            <person name="Picazo A."/>
            <person name="Almagro-Moreno S."/>
            <person name="Lopez-Perez M."/>
        </authorList>
    </citation>
    <scope>NUCLEOTIDE SEQUENCE [LARGE SCALE GENOMIC DNA]</scope>
    <source>
        <strain evidence="11">MCMED-G42</strain>
    </source>
</reference>
<proteinExistence type="inferred from homology"/>
<feature type="binding site" evidence="9">
    <location>
        <position position="91"/>
    </location>
    <ligand>
        <name>[4Fe-4S] cluster</name>
        <dbReference type="ChEBI" id="CHEBI:49883"/>
        <label>2</label>
        <note>4Fe-4S-S-AdoMet</note>
    </ligand>
</feature>
<feature type="binding site" evidence="9">
    <location>
        <position position="70"/>
    </location>
    <ligand>
        <name>[4Fe-4S] cluster</name>
        <dbReference type="ChEBI" id="CHEBI:49883"/>
        <label>1</label>
    </ligand>
</feature>
<comment type="pathway">
    <text evidence="9">Protein modification; protein lipoylation via endogenous pathway; protein N(6)-(lipoyl)lysine from octanoyl-[acyl-carrier-protein]: step 2/2.</text>
</comment>
<comment type="catalytic activity">
    <reaction evidence="8 9">
        <text>[[Fe-S] cluster scaffold protein carrying a second [4Fe-4S](2+) cluster] + N(6)-octanoyl-L-lysyl-[protein] + 2 oxidized [2Fe-2S]-[ferredoxin] + 2 S-adenosyl-L-methionine + 4 H(+) = [[Fe-S] cluster scaffold protein] + N(6)-[(R)-dihydrolipoyl]-L-lysyl-[protein] + 4 Fe(3+) + 2 hydrogen sulfide + 2 5'-deoxyadenosine + 2 L-methionine + 2 reduced [2Fe-2S]-[ferredoxin]</text>
        <dbReference type="Rhea" id="RHEA:16585"/>
        <dbReference type="Rhea" id="RHEA-COMP:9928"/>
        <dbReference type="Rhea" id="RHEA-COMP:10000"/>
        <dbReference type="Rhea" id="RHEA-COMP:10001"/>
        <dbReference type="Rhea" id="RHEA-COMP:10475"/>
        <dbReference type="Rhea" id="RHEA-COMP:14568"/>
        <dbReference type="Rhea" id="RHEA-COMP:14569"/>
        <dbReference type="ChEBI" id="CHEBI:15378"/>
        <dbReference type="ChEBI" id="CHEBI:17319"/>
        <dbReference type="ChEBI" id="CHEBI:29034"/>
        <dbReference type="ChEBI" id="CHEBI:29919"/>
        <dbReference type="ChEBI" id="CHEBI:33722"/>
        <dbReference type="ChEBI" id="CHEBI:33737"/>
        <dbReference type="ChEBI" id="CHEBI:33738"/>
        <dbReference type="ChEBI" id="CHEBI:57844"/>
        <dbReference type="ChEBI" id="CHEBI:59789"/>
        <dbReference type="ChEBI" id="CHEBI:78809"/>
        <dbReference type="ChEBI" id="CHEBI:83100"/>
        <dbReference type="EC" id="2.8.1.8"/>
    </reaction>
</comment>
<dbReference type="UniPathway" id="UPA00538">
    <property type="reaction ID" value="UER00593"/>
</dbReference>
<feature type="binding site" evidence="9">
    <location>
        <position position="98"/>
    </location>
    <ligand>
        <name>[4Fe-4S] cluster</name>
        <dbReference type="ChEBI" id="CHEBI:49883"/>
        <label>2</label>
        <note>4Fe-4S-S-AdoMet</note>
    </ligand>
</feature>
<name>A0A838YN55_9GAMM</name>
<gene>
    <name evidence="9 11" type="primary">lipA</name>
    <name evidence="11" type="ORF">H2021_02075</name>
</gene>
<comment type="cofactor">
    <cofactor evidence="9">
        <name>[4Fe-4S] cluster</name>
        <dbReference type="ChEBI" id="CHEBI:49883"/>
    </cofactor>
    <text evidence="9">Binds 2 [4Fe-4S] clusters per subunit. One cluster is coordinated with 3 cysteines and an exchangeable S-adenosyl-L-methionine.</text>
</comment>
<dbReference type="EMBL" id="JACETM010000013">
    <property type="protein sequence ID" value="MBA4723982.1"/>
    <property type="molecule type" value="Genomic_DNA"/>
</dbReference>
<evidence type="ECO:0000256" key="8">
    <source>
        <dbReference type="ARBA" id="ARBA00047326"/>
    </source>
</evidence>
<organism evidence="11 12">
    <name type="scientific">SAR86 cluster bacterium</name>
    <dbReference type="NCBI Taxonomy" id="2030880"/>
    <lineage>
        <taxon>Bacteria</taxon>
        <taxon>Pseudomonadati</taxon>
        <taxon>Pseudomonadota</taxon>
        <taxon>Gammaproteobacteria</taxon>
        <taxon>SAR86 cluster</taxon>
    </lineage>
</organism>
<dbReference type="InterPro" id="IPR013785">
    <property type="entry name" value="Aldolase_TIM"/>
</dbReference>
<evidence type="ECO:0000313" key="11">
    <source>
        <dbReference type="EMBL" id="MBA4723982.1"/>
    </source>
</evidence>
<dbReference type="GO" id="GO:0005737">
    <property type="term" value="C:cytoplasm"/>
    <property type="evidence" value="ECO:0007669"/>
    <property type="project" value="UniProtKB-SubCell"/>
</dbReference>
<comment type="subcellular location">
    <subcellularLocation>
        <location evidence="9">Cytoplasm</location>
    </subcellularLocation>
</comment>
<keyword evidence="4 9" id="KW-0949">S-adenosyl-L-methionine</keyword>
<sequence>MEIIPTQKIVNRDGIKAVKNGQKRNEFSHIPNLKKPSWLRVKAEFNPNFHKVKNQVNTKRLNTVCEEAHCPNISECWSAGTATFMLMGSVCTRACKFCSVDTGNPKGWLDTEEPLNTAKAVQTMGLKYVVLTSVNRDDLDDGGAKHFADTVKLIKDLNPKTAVEALTPDFKGLKSSIDTLVNCGLEVFAQNIETVERLTHQVRDIRAGYQQTLDVLAESKKINPEVLTKTSIIVGLGETDDEIEQTMDDLLEHNVDILTIGQYLRPTLNHHPIERWVTPEEFENYRKIGLKKGFLEVVSGPMVRSSYRAERALEKNNAGL</sequence>
<evidence type="ECO:0000256" key="3">
    <source>
        <dbReference type="ARBA" id="ARBA00022679"/>
    </source>
</evidence>
<dbReference type="GO" id="GO:0046872">
    <property type="term" value="F:metal ion binding"/>
    <property type="evidence" value="ECO:0007669"/>
    <property type="project" value="UniProtKB-KW"/>
</dbReference>
<feature type="domain" description="Radical SAM core" evidence="10">
    <location>
        <begin position="77"/>
        <end position="295"/>
    </location>
</feature>
<dbReference type="PIRSF" id="PIRSF005963">
    <property type="entry name" value="Lipoyl_synth"/>
    <property type="match status" value="1"/>
</dbReference>
<dbReference type="NCBIfam" id="TIGR00510">
    <property type="entry name" value="lipA"/>
    <property type="match status" value="1"/>
</dbReference>
<dbReference type="SFLD" id="SFLDF00271">
    <property type="entry name" value="lipoyl_synthase"/>
    <property type="match status" value="1"/>
</dbReference>
<dbReference type="PROSITE" id="PS51918">
    <property type="entry name" value="RADICAL_SAM"/>
    <property type="match status" value="1"/>
</dbReference>
<feature type="binding site" evidence="9">
    <location>
        <position position="76"/>
    </location>
    <ligand>
        <name>[4Fe-4S] cluster</name>
        <dbReference type="ChEBI" id="CHEBI:49883"/>
        <label>1</label>
    </ligand>
</feature>
<dbReference type="Pfam" id="PF04055">
    <property type="entry name" value="Radical_SAM"/>
    <property type="match status" value="1"/>
</dbReference>
<dbReference type="NCBIfam" id="NF009544">
    <property type="entry name" value="PRK12928.1"/>
    <property type="match status" value="1"/>
</dbReference>
<keyword evidence="5 9" id="KW-0479">Metal-binding</keyword>
<evidence type="ECO:0000256" key="2">
    <source>
        <dbReference type="ARBA" id="ARBA00022490"/>
    </source>
</evidence>
<dbReference type="HAMAP" id="MF_00206">
    <property type="entry name" value="Lipoyl_synth"/>
    <property type="match status" value="1"/>
</dbReference>
<dbReference type="PANTHER" id="PTHR10949">
    <property type="entry name" value="LIPOYL SYNTHASE"/>
    <property type="match status" value="1"/>
</dbReference>
<evidence type="ECO:0000256" key="5">
    <source>
        <dbReference type="ARBA" id="ARBA00022723"/>
    </source>
</evidence>
<comment type="similarity">
    <text evidence="9">Belongs to the radical SAM superfamily. Lipoyl synthase family.</text>
</comment>
<dbReference type="GO" id="GO:0016992">
    <property type="term" value="F:lipoate synthase activity"/>
    <property type="evidence" value="ECO:0007669"/>
    <property type="project" value="UniProtKB-UniRule"/>
</dbReference>
<dbReference type="SFLD" id="SFLDG01058">
    <property type="entry name" value="lipoyl_synthase_like"/>
    <property type="match status" value="1"/>
</dbReference>
<comment type="caution">
    <text evidence="11">The sequence shown here is derived from an EMBL/GenBank/DDBJ whole genome shotgun (WGS) entry which is preliminary data.</text>
</comment>
<dbReference type="SUPFAM" id="SSF102114">
    <property type="entry name" value="Radical SAM enzymes"/>
    <property type="match status" value="1"/>
</dbReference>
<evidence type="ECO:0000256" key="9">
    <source>
        <dbReference type="HAMAP-Rule" id="MF_00206"/>
    </source>
</evidence>
<dbReference type="InterPro" id="IPR006638">
    <property type="entry name" value="Elp3/MiaA/NifB-like_rSAM"/>
</dbReference>
<keyword evidence="1 9" id="KW-0004">4Fe-4S</keyword>
<dbReference type="SFLD" id="SFLDS00029">
    <property type="entry name" value="Radical_SAM"/>
    <property type="match status" value="1"/>
</dbReference>
<keyword evidence="3 9" id="KW-0808">Transferase</keyword>
<evidence type="ECO:0000256" key="1">
    <source>
        <dbReference type="ARBA" id="ARBA00022485"/>
    </source>
</evidence>